<evidence type="ECO:0000313" key="2">
    <source>
        <dbReference type="EMBL" id="RDU63035.1"/>
    </source>
</evidence>
<organism evidence="2 3">
    <name type="scientific">Helicobacter ganmani</name>
    <dbReference type="NCBI Taxonomy" id="60246"/>
    <lineage>
        <taxon>Bacteria</taxon>
        <taxon>Pseudomonadati</taxon>
        <taxon>Campylobacterota</taxon>
        <taxon>Epsilonproteobacteria</taxon>
        <taxon>Campylobacterales</taxon>
        <taxon>Helicobacteraceae</taxon>
        <taxon>Helicobacter</taxon>
    </lineage>
</organism>
<dbReference type="GeneID" id="82535703"/>
<sequence>MQENKQTTLEKVQKTALKAVKISLIACVIMIVFVSLSLWVSLNQITATANLVKMQKEYALRLEKLENTLDSSRVNQ</sequence>
<dbReference type="Proteomes" id="UP000256650">
    <property type="component" value="Unassembled WGS sequence"/>
</dbReference>
<comment type="caution">
    <text evidence="2">The sequence shown here is derived from an EMBL/GenBank/DDBJ whole genome shotgun (WGS) entry which is preliminary data.</text>
</comment>
<dbReference type="AlphaFoldDB" id="A0A3D8IDC9"/>
<keyword evidence="1" id="KW-1133">Transmembrane helix</keyword>
<dbReference type="RefSeq" id="WP_115551569.1">
    <property type="nucleotide sequence ID" value="NZ_CAOVYC010000002.1"/>
</dbReference>
<dbReference type="OrthoDB" id="5328442at2"/>
<reference evidence="2 3" key="1">
    <citation type="submission" date="2018-04" db="EMBL/GenBank/DDBJ databases">
        <title>Novel Campyloabacter and Helicobacter Species and Strains.</title>
        <authorList>
            <person name="Mannion A.J."/>
            <person name="Shen Z."/>
            <person name="Fox J.G."/>
        </authorList>
    </citation>
    <scope>NUCLEOTIDE SEQUENCE [LARGE SCALE GENOMIC DNA]</scope>
    <source>
        <strain evidence="2 3">MIT 99-5101</strain>
    </source>
</reference>
<gene>
    <name evidence="2" type="ORF">CQA43_05300</name>
</gene>
<keyword evidence="1" id="KW-0812">Transmembrane</keyword>
<protein>
    <submittedName>
        <fullName evidence="2">Uncharacterized protein</fullName>
    </submittedName>
</protein>
<accession>A0A3D8IDC9</accession>
<keyword evidence="3" id="KW-1185">Reference proteome</keyword>
<evidence type="ECO:0000313" key="3">
    <source>
        <dbReference type="Proteomes" id="UP000256650"/>
    </source>
</evidence>
<name>A0A3D8IDC9_9HELI</name>
<dbReference type="InterPro" id="IPR035366">
    <property type="entry name" value="DUF5408"/>
</dbReference>
<feature type="transmembrane region" description="Helical" evidence="1">
    <location>
        <begin position="20"/>
        <end position="42"/>
    </location>
</feature>
<keyword evidence="1" id="KW-0472">Membrane</keyword>
<dbReference type="Pfam" id="PF17402">
    <property type="entry name" value="DUF5408"/>
    <property type="match status" value="1"/>
</dbReference>
<evidence type="ECO:0000256" key="1">
    <source>
        <dbReference type="SAM" id="Phobius"/>
    </source>
</evidence>
<dbReference type="EMBL" id="NXLS01000004">
    <property type="protein sequence ID" value="RDU63035.1"/>
    <property type="molecule type" value="Genomic_DNA"/>
</dbReference>
<proteinExistence type="predicted"/>